<proteinExistence type="predicted"/>
<comment type="caution">
    <text evidence="1">The sequence shown here is derived from an EMBL/GenBank/DDBJ whole genome shotgun (WGS) entry which is preliminary data.</text>
</comment>
<gene>
    <name evidence="1" type="ORF">A7S51_20715</name>
</gene>
<dbReference type="Proteomes" id="UP000866740">
    <property type="component" value="Unassembled WGS sequence"/>
</dbReference>
<name>A0A3F3J0B3_SALER</name>
<sequence>MQNQWQLWGHGNNRKMVCSLTGSHLAQGIAVNLTASRRFITCGYGNSLNSSKVPTIPPDASRKSLRHWRWNTIHA</sequence>
<reference evidence="1" key="1">
    <citation type="submission" date="2016-09" db="EMBL/GenBank/DDBJ databases">
        <title>Whole genome sequencing of Salmonella enterica.</title>
        <authorList>
            <person name="Bell R."/>
        </authorList>
    </citation>
    <scope>NUCLEOTIDE SEQUENCE [LARGE SCALE GENOMIC DNA]</scope>
    <source>
        <strain evidence="1">CFSAN044929</strain>
    </source>
</reference>
<accession>A0A3F3J0B3</accession>
<organism evidence="1">
    <name type="scientific">Salmonella enterica</name>
    <name type="common">Salmonella choleraesuis</name>
    <dbReference type="NCBI Taxonomy" id="28901"/>
    <lineage>
        <taxon>Bacteria</taxon>
        <taxon>Pseudomonadati</taxon>
        <taxon>Pseudomonadota</taxon>
        <taxon>Gammaproteobacteria</taxon>
        <taxon>Enterobacterales</taxon>
        <taxon>Enterobacteriaceae</taxon>
        <taxon>Salmonella</taxon>
    </lineage>
</organism>
<dbReference type="AlphaFoldDB" id="A0A3F3J0B3"/>
<protein>
    <submittedName>
        <fullName evidence="1">Uncharacterized protein</fullName>
    </submittedName>
</protein>
<evidence type="ECO:0000313" key="1">
    <source>
        <dbReference type="EMBL" id="OHJ49093.1"/>
    </source>
</evidence>
<dbReference type="EMBL" id="MLTE01000016">
    <property type="protein sequence ID" value="OHJ49093.1"/>
    <property type="molecule type" value="Genomic_DNA"/>
</dbReference>